<sequence length="86" mass="9103">MSTQRTTILAGVVVGHRGRGGFTGLLLGSTSLRLAGHYPGPIIVVRDRPDRDDPTTDEVVVGLDLVEDPAPALDHAFAAAVVRPYE</sequence>
<evidence type="ECO:0000313" key="3">
    <source>
        <dbReference type="Proteomes" id="UP000322634"/>
    </source>
</evidence>
<protein>
    <recommendedName>
        <fullName evidence="1">UspA domain-containing protein</fullName>
    </recommendedName>
</protein>
<dbReference type="EMBL" id="VSFF01000003">
    <property type="protein sequence ID" value="TYC16377.1"/>
    <property type="molecule type" value="Genomic_DNA"/>
</dbReference>
<dbReference type="RefSeq" id="WP_148348932.1">
    <property type="nucleotide sequence ID" value="NZ_JBHSBF010000028.1"/>
</dbReference>
<evidence type="ECO:0000259" key="1">
    <source>
        <dbReference type="Pfam" id="PF00582"/>
    </source>
</evidence>
<dbReference type="SUPFAM" id="SSF52402">
    <property type="entry name" value="Adenine nucleotide alpha hydrolases-like"/>
    <property type="match status" value="1"/>
</dbReference>
<name>A0A5D0UE82_9ACTN</name>
<dbReference type="Gene3D" id="3.40.50.12370">
    <property type="match status" value="1"/>
</dbReference>
<organism evidence="2 3">
    <name type="scientific">Actinomadura syzygii</name>
    <dbReference type="NCBI Taxonomy" id="1427538"/>
    <lineage>
        <taxon>Bacteria</taxon>
        <taxon>Bacillati</taxon>
        <taxon>Actinomycetota</taxon>
        <taxon>Actinomycetes</taxon>
        <taxon>Streptosporangiales</taxon>
        <taxon>Thermomonosporaceae</taxon>
        <taxon>Actinomadura</taxon>
    </lineage>
</organism>
<dbReference type="Proteomes" id="UP000322634">
    <property type="component" value="Unassembled WGS sequence"/>
</dbReference>
<proteinExistence type="predicted"/>
<evidence type="ECO:0000313" key="2">
    <source>
        <dbReference type="EMBL" id="TYC16377.1"/>
    </source>
</evidence>
<comment type="caution">
    <text evidence="2">The sequence shown here is derived from an EMBL/GenBank/DDBJ whole genome shotgun (WGS) entry which is preliminary data.</text>
</comment>
<dbReference type="Pfam" id="PF00582">
    <property type="entry name" value="Usp"/>
    <property type="match status" value="1"/>
</dbReference>
<gene>
    <name evidence="2" type="ORF">FXF65_07110</name>
</gene>
<keyword evidence="3" id="KW-1185">Reference proteome</keyword>
<dbReference type="AlphaFoldDB" id="A0A5D0UE82"/>
<feature type="domain" description="UspA" evidence="1">
    <location>
        <begin position="12"/>
        <end position="46"/>
    </location>
</feature>
<dbReference type="InterPro" id="IPR006016">
    <property type="entry name" value="UspA"/>
</dbReference>
<reference evidence="2 3" key="1">
    <citation type="submission" date="2019-08" db="EMBL/GenBank/DDBJ databases">
        <title>Actinomadura sp. nov. CYP1-5 isolated from mountain soil.</title>
        <authorList>
            <person name="Songsumanus A."/>
            <person name="Kuncharoen N."/>
            <person name="Kudo T."/>
            <person name="Yuki M."/>
            <person name="Igarashi Y."/>
            <person name="Tanasupawat S."/>
        </authorList>
    </citation>
    <scope>NUCLEOTIDE SEQUENCE [LARGE SCALE GENOMIC DNA]</scope>
    <source>
        <strain evidence="2 3">GKU157</strain>
    </source>
</reference>
<accession>A0A5D0UE82</accession>